<comment type="caution">
    <text evidence="1">The sequence shown here is derived from an EMBL/GenBank/DDBJ whole genome shotgun (WGS) entry which is preliminary data.</text>
</comment>
<dbReference type="Proteomes" id="UP000018217">
    <property type="component" value="Unassembled WGS sequence"/>
</dbReference>
<keyword evidence="2" id="KW-1185">Reference proteome</keyword>
<dbReference type="EMBL" id="CAHS01000020">
    <property type="protein sequence ID" value="CCG88387.1"/>
    <property type="molecule type" value="Genomic_DNA"/>
</dbReference>
<accession>V5ZBS1</accession>
<sequence>MSIPFFANNFLWQEHNNSQVNAINDAAPRRRDGCRRSGA</sequence>
<organism evidence="1 2">
    <name type="scientific">Erwinia piriflorinigrans CFBP 5888</name>
    <dbReference type="NCBI Taxonomy" id="1161919"/>
    <lineage>
        <taxon>Bacteria</taxon>
        <taxon>Pseudomonadati</taxon>
        <taxon>Pseudomonadota</taxon>
        <taxon>Gammaproteobacteria</taxon>
        <taxon>Enterobacterales</taxon>
        <taxon>Erwiniaceae</taxon>
        <taxon>Erwinia</taxon>
    </lineage>
</organism>
<reference evidence="1 2" key="1">
    <citation type="journal article" date="2013" name="Syst. Appl. Microbiol.">
        <title>Phylogenetic position and virulence apparatus of the pear flower necrosis pathogen Erwinia piriflorinigrans CFBP 5888T as assessed by comparative genomics.</title>
        <authorList>
            <person name="Smits T.H."/>
            <person name="Rezzonico F."/>
            <person name="Lopez M.M."/>
            <person name="Blom J."/>
            <person name="Goesmann A."/>
            <person name="Frey J.E."/>
            <person name="Duffy B."/>
        </authorList>
    </citation>
    <scope>NUCLEOTIDE SEQUENCE [LARGE SCALE GENOMIC DNA]</scope>
    <source>
        <strain evidence="2">CFBP5888</strain>
    </source>
</reference>
<proteinExistence type="predicted"/>
<evidence type="ECO:0000313" key="1">
    <source>
        <dbReference type="EMBL" id="CCG88387.1"/>
    </source>
</evidence>
<name>V5ZBS1_9GAMM</name>
<evidence type="ECO:0000313" key="2">
    <source>
        <dbReference type="Proteomes" id="UP000018217"/>
    </source>
</evidence>
<dbReference type="AlphaFoldDB" id="V5ZBS1"/>
<protein>
    <submittedName>
        <fullName evidence="1">Uncharacterized protein</fullName>
    </submittedName>
</protein>
<gene>
    <name evidence="1" type="ORF">EPIR_3024</name>
</gene>